<evidence type="ECO:0000256" key="5">
    <source>
        <dbReference type="ARBA" id="ARBA00022729"/>
    </source>
</evidence>
<comment type="subcellular location">
    <subcellularLocation>
        <location evidence="1">Cell membrane</location>
        <topology evidence="1">Lipid-anchor</topology>
        <topology evidence="1">GPI-anchor</topology>
    </subcellularLocation>
</comment>
<keyword evidence="13" id="KW-1185">Reference proteome</keyword>
<feature type="transmembrane region" description="Helical" evidence="10">
    <location>
        <begin position="12"/>
        <end position="35"/>
    </location>
</feature>
<dbReference type="GO" id="GO:0005886">
    <property type="term" value="C:plasma membrane"/>
    <property type="evidence" value="ECO:0007669"/>
    <property type="project" value="UniProtKB-SubCell"/>
</dbReference>
<keyword evidence="3" id="KW-1003">Cell membrane</keyword>
<organism evidence="13 14">
    <name type="scientific">Notechis scutatus</name>
    <name type="common">mainland tiger snake</name>
    <dbReference type="NCBI Taxonomy" id="8663"/>
    <lineage>
        <taxon>Eukaryota</taxon>
        <taxon>Metazoa</taxon>
        <taxon>Chordata</taxon>
        <taxon>Craniata</taxon>
        <taxon>Vertebrata</taxon>
        <taxon>Euteleostomi</taxon>
        <taxon>Lepidosauria</taxon>
        <taxon>Squamata</taxon>
        <taxon>Bifurcata</taxon>
        <taxon>Unidentata</taxon>
        <taxon>Episquamata</taxon>
        <taxon>Toxicofera</taxon>
        <taxon>Serpentes</taxon>
        <taxon>Colubroidea</taxon>
        <taxon>Elapidae</taxon>
        <taxon>Hydrophiinae</taxon>
        <taxon>Notechis</taxon>
    </lineage>
</organism>
<keyword evidence="10" id="KW-0812">Transmembrane</keyword>
<dbReference type="Pfam" id="PF06535">
    <property type="entry name" value="RGM_N"/>
    <property type="match status" value="1"/>
</dbReference>
<dbReference type="KEGG" id="nss:113414146"/>
<keyword evidence="6" id="KW-0068">Autocatalytic cleavage</keyword>
<comment type="similarity">
    <text evidence="2">Belongs to the repulsive guidance molecule (RGM) family.</text>
</comment>
<evidence type="ECO:0000256" key="2">
    <source>
        <dbReference type="ARBA" id="ARBA00005321"/>
    </source>
</evidence>
<evidence type="ECO:0000256" key="10">
    <source>
        <dbReference type="SAM" id="Phobius"/>
    </source>
</evidence>
<dbReference type="GeneID" id="113414146"/>
<dbReference type="Proteomes" id="UP000504612">
    <property type="component" value="Unplaced"/>
</dbReference>
<dbReference type="Pfam" id="PF06534">
    <property type="entry name" value="RGM_C"/>
    <property type="match status" value="1"/>
</dbReference>
<evidence type="ECO:0000313" key="13">
    <source>
        <dbReference type="Proteomes" id="UP000504612"/>
    </source>
</evidence>
<reference evidence="14" key="1">
    <citation type="submission" date="2025-08" db="UniProtKB">
        <authorList>
            <consortium name="RefSeq"/>
        </authorList>
    </citation>
    <scope>IDENTIFICATION</scope>
</reference>
<accession>A0A6J1UDT3</accession>
<dbReference type="InterPro" id="IPR009496">
    <property type="entry name" value="RGM_C"/>
</dbReference>
<dbReference type="Gene3D" id="3.40.1000.10">
    <property type="entry name" value="Mog1/PsbP, alpha/beta/alpha sandwich"/>
    <property type="match status" value="1"/>
</dbReference>
<dbReference type="GO" id="GO:0098552">
    <property type="term" value="C:side of membrane"/>
    <property type="evidence" value="ECO:0007669"/>
    <property type="project" value="UniProtKB-KW"/>
</dbReference>
<keyword evidence="7 10" id="KW-0472">Membrane</keyword>
<dbReference type="AlphaFoldDB" id="A0A6J1UDT3"/>
<proteinExistence type="inferred from homology"/>
<dbReference type="GO" id="GO:0030509">
    <property type="term" value="P:BMP signaling pathway"/>
    <property type="evidence" value="ECO:0007669"/>
    <property type="project" value="TreeGrafter"/>
</dbReference>
<evidence type="ECO:0000256" key="7">
    <source>
        <dbReference type="ARBA" id="ARBA00023136"/>
    </source>
</evidence>
<dbReference type="GO" id="GO:0015026">
    <property type="term" value="F:coreceptor activity"/>
    <property type="evidence" value="ECO:0007669"/>
    <property type="project" value="TreeGrafter"/>
</dbReference>
<keyword evidence="4" id="KW-0336">GPI-anchor</keyword>
<dbReference type="InterPro" id="IPR010536">
    <property type="entry name" value="RGM_N"/>
</dbReference>
<keyword evidence="9" id="KW-0449">Lipoprotein</keyword>
<evidence type="ECO:0000256" key="3">
    <source>
        <dbReference type="ARBA" id="ARBA00022475"/>
    </source>
</evidence>
<gene>
    <name evidence="14" type="primary">LOC113414146</name>
</gene>
<dbReference type="RefSeq" id="XP_026526663.1">
    <property type="nucleotide sequence ID" value="XM_026670878.1"/>
</dbReference>
<evidence type="ECO:0000259" key="11">
    <source>
        <dbReference type="Pfam" id="PF06534"/>
    </source>
</evidence>
<keyword evidence="8" id="KW-0325">Glycoprotein</keyword>
<evidence type="ECO:0000256" key="4">
    <source>
        <dbReference type="ARBA" id="ARBA00022622"/>
    </source>
</evidence>
<dbReference type="PANTHER" id="PTHR31428:SF3">
    <property type="entry name" value="HEMOJUVELIN"/>
    <property type="match status" value="1"/>
</dbReference>
<feature type="domain" description="Repulsive guidance molecule C-terminal" evidence="11">
    <location>
        <begin position="150"/>
        <end position="376"/>
    </location>
</feature>
<evidence type="ECO:0000259" key="12">
    <source>
        <dbReference type="Pfam" id="PF06535"/>
    </source>
</evidence>
<name>A0A6J1UDT3_9SAUR</name>
<dbReference type="InterPro" id="IPR040287">
    <property type="entry name" value="RGM"/>
</dbReference>
<sequence length="414" mass="46914">MTEWFKRRLSACCMNLLYSINPNFFIKLLVILLLYKHVDSQCKISRCNSEFIDATANMRNFKRNTAYCNALTAYSSCTRRTARTCRGDLAYHAAVYVIEDLIIQNNCSKEQPTAVPRPPALAPNKHDFPSRDTCDYEKSFIHKHGQSPTYQYCSVFGDPHVRTVSDEFYTCRVEGSWPLLDNNNLFVQATSYPIIKGSNVTGITKLTIIFKNMKECIEEKVYQAEMDNLPVAFADGSVNGGEKPGGTSLTIHEHIPGQHITIQATYIDTTIVVRQVGRHLSFSIRIAKEIAVSFTDEQDLQLCISGCFLSQRISIHNCCPPKGSLTRKKAHLLCKEKLPVEDVYFQSCVFDVMTSGDVTFIQAAQKALEDARALHPDSKKIHIFHSDRTSHPRSSSFLLLITTVLQLYVRTFQW</sequence>
<feature type="domain" description="Repulsive guidance molecule N-terminal" evidence="12">
    <location>
        <begin position="42"/>
        <end position="109"/>
    </location>
</feature>
<evidence type="ECO:0000256" key="8">
    <source>
        <dbReference type="ARBA" id="ARBA00023180"/>
    </source>
</evidence>
<protein>
    <submittedName>
        <fullName evidence="14">Hemojuvelin-like</fullName>
    </submittedName>
</protein>
<keyword evidence="5" id="KW-0732">Signal</keyword>
<dbReference type="PANTHER" id="PTHR31428">
    <property type="entry name" value="RGM DOMAIN FAMILY MEMBER DRAG-1"/>
    <property type="match status" value="1"/>
</dbReference>
<evidence type="ECO:0000256" key="9">
    <source>
        <dbReference type="ARBA" id="ARBA00023288"/>
    </source>
</evidence>
<evidence type="ECO:0000256" key="1">
    <source>
        <dbReference type="ARBA" id="ARBA00004609"/>
    </source>
</evidence>
<evidence type="ECO:0000256" key="6">
    <source>
        <dbReference type="ARBA" id="ARBA00022813"/>
    </source>
</evidence>
<keyword evidence="10" id="KW-1133">Transmembrane helix</keyword>
<evidence type="ECO:0000313" key="14">
    <source>
        <dbReference type="RefSeq" id="XP_026526663.1"/>
    </source>
</evidence>